<protein>
    <submittedName>
        <fullName evidence="2">Putative peptidase</fullName>
    </submittedName>
</protein>
<dbReference type="Gene3D" id="3.50.30.30">
    <property type="match status" value="1"/>
</dbReference>
<evidence type="ECO:0000313" key="2">
    <source>
        <dbReference type="EMBL" id="AOR51248.1"/>
    </source>
</evidence>
<dbReference type="GO" id="GO:0006508">
    <property type="term" value="P:proteolysis"/>
    <property type="evidence" value="ECO:0007669"/>
    <property type="project" value="InterPro"/>
</dbReference>
<name>A0A1C9U529_9BACT</name>
<sequence>MVSTLVGTKGLCYVYLMPCDHSIPLAPCRRDIKLTESSYIERLPLQLLFIFCLALAAGQSIAAETDAPSTALTQALGLISSDRMLADIRTLSGPEFNGRQTGTPDDLASSEFVRQRFMDLRKHRSPVSESRAVPDRLQDQTWIQSAPIRTTTIGNDPRLHAALTSDAHPALIGTDYLPVLDSPSADLESSIVFVGYGISDPTGGFDEYAGLDVRNKVVLFLRGKPERYAKQVSHADKVHMAHAHGAIGYLTATGPILNAYETRRGVTGRPSAFYGLTDTHRTIPGAWISTALASAILSAQQPGEDNRLRRLQQQLNDTMAPQSMTTDVSIRMRWHSMQRNGTLQNVVALLPGQDGAHQHDAILIGAHRDHFGKQGGLLFAGADDNASGTAVILEVARVLTSMPVGPKRSIIVVSFSGEEQGLLGSKLYVTQPMVPLTATAAMINVDHAAVGNGRLTIGVTGLEKPAAQQAGERAGLADRIDLFGFFPGGDHVPFKEAGVPTVTVVSGGIHPHFHQPTDTVDTVNADILSAAARYVLAIAWQLADAP</sequence>
<dbReference type="EMBL" id="KT982366">
    <property type="protein sequence ID" value="AOR51248.1"/>
    <property type="molecule type" value="Genomic_DNA"/>
</dbReference>
<dbReference type="Gene3D" id="3.40.630.10">
    <property type="entry name" value="Zn peptidases"/>
    <property type="match status" value="1"/>
</dbReference>
<proteinExistence type="predicted"/>
<organism evidence="2">
    <name type="scientific">uncultured bacterium pBE3-1</name>
    <dbReference type="NCBI Taxonomy" id="1781161"/>
    <lineage>
        <taxon>Bacteria</taxon>
        <taxon>environmental samples</taxon>
    </lineage>
</organism>
<evidence type="ECO:0000259" key="1">
    <source>
        <dbReference type="Pfam" id="PF04389"/>
    </source>
</evidence>
<dbReference type="PANTHER" id="PTHR12147">
    <property type="entry name" value="METALLOPEPTIDASE M28 FAMILY MEMBER"/>
    <property type="match status" value="1"/>
</dbReference>
<dbReference type="Pfam" id="PF04389">
    <property type="entry name" value="Peptidase_M28"/>
    <property type="match status" value="1"/>
</dbReference>
<reference evidence="2" key="1">
    <citation type="journal article" date="2016" name="Sci. Rep.">
        <title>Triclosan Resistome from Metagenome Reveals Diverse Enoyl Acyl Carrier Protein Reductases and Selective Enrichment of Triclosan Resistance Genes.</title>
        <authorList>
            <person name="Khan R."/>
            <person name="Kong H.G."/>
            <person name="Jung Y.H."/>
            <person name="Choi J."/>
            <person name="Baek K.Y."/>
            <person name="Hwang E.C."/>
            <person name="Lee S.W."/>
        </authorList>
    </citation>
    <scope>NUCLEOTIDE SEQUENCE</scope>
</reference>
<dbReference type="SUPFAM" id="SSF53187">
    <property type="entry name" value="Zn-dependent exopeptidases"/>
    <property type="match status" value="1"/>
</dbReference>
<dbReference type="AlphaFoldDB" id="A0A1C9U529"/>
<dbReference type="InterPro" id="IPR046450">
    <property type="entry name" value="PA_dom_sf"/>
</dbReference>
<dbReference type="InterPro" id="IPR045175">
    <property type="entry name" value="M28_fam"/>
</dbReference>
<dbReference type="PANTHER" id="PTHR12147:SF26">
    <property type="entry name" value="PEPTIDASE M28 DOMAIN-CONTAINING PROTEIN"/>
    <property type="match status" value="1"/>
</dbReference>
<feature type="domain" description="Peptidase M28" evidence="1">
    <location>
        <begin position="345"/>
        <end position="538"/>
    </location>
</feature>
<dbReference type="GO" id="GO:0008235">
    <property type="term" value="F:metalloexopeptidase activity"/>
    <property type="evidence" value="ECO:0007669"/>
    <property type="project" value="InterPro"/>
</dbReference>
<accession>A0A1C9U529</accession>
<dbReference type="InterPro" id="IPR007484">
    <property type="entry name" value="Peptidase_M28"/>
</dbReference>
<dbReference type="SUPFAM" id="SSF52025">
    <property type="entry name" value="PA domain"/>
    <property type="match status" value="1"/>
</dbReference>